<protein>
    <submittedName>
        <fullName evidence="2">Aldo/keto reductase</fullName>
    </submittedName>
</protein>
<dbReference type="GO" id="GO:0016491">
    <property type="term" value="F:oxidoreductase activity"/>
    <property type="evidence" value="ECO:0007669"/>
    <property type="project" value="InterPro"/>
</dbReference>
<dbReference type="PANTHER" id="PTHR43312">
    <property type="entry name" value="D-THREO-ALDOSE 1-DEHYDROGENASE"/>
    <property type="match status" value="1"/>
</dbReference>
<dbReference type="InterPro" id="IPR053135">
    <property type="entry name" value="AKR2_Oxidoreductase"/>
</dbReference>
<dbReference type="SUPFAM" id="SSF51430">
    <property type="entry name" value="NAD(P)-linked oxidoreductase"/>
    <property type="match status" value="1"/>
</dbReference>
<gene>
    <name evidence="2" type="ORF">DXX94_05870</name>
</gene>
<dbReference type="InterPro" id="IPR036812">
    <property type="entry name" value="NAD(P)_OxRdtase_dom_sf"/>
</dbReference>
<comment type="caution">
    <text evidence="2">The sequence shown here is derived from an EMBL/GenBank/DDBJ whole genome shotgun (WGS) entry which is preliminary data.</text>
</comment>
<dbReference type="InterPro" id="IPR020471">
    <property type="entry name" value="AKR"/>
</dbReference>
<name>A0A3E0U0P5_9GAMM</name>
<dbReference type="RefSeq" id="WP_116014489.1">
    <property type="nucleotide sequence ID" value="NZ_QUOT01000001.1"/>
</dbReference>
<keyword evidence="3" id="KW-1185">Reference proteome</keyword>
<evidence type="ECO:0000259" key="1">
    <source>
        <dbReference type="Pfam" id="PF00248"/>
    </source>
</evidence>
<accession>A0A3E0U0P5</accession>
<proteinExistence type="predicted"/>
<feature type="domain" description="NADP-dependent oxidoreductase" evidence="1">
    <location>
        <begin position="2"/>
        <end position="273"/>
    </location>
</feature>
<organism evidence="2 3">
    <name type="scientific">Thalassotalea euphylliae</name>
    <dbReference type="NCBI Taxonomy" id="1655234"/>
    <lineage>
        <taxon>Bacteria</taxon>
        <taxon>Pseudomonadati</taxon>
        <taxon>Pseudomonadota</taxon>
        <taxon>Gammaproteobacteria</taxon>
        <taxon>Alteromonadales</taxon>
        <taxon>Colwelliaceae</taxon>
        <taxon>Thalassotalea</taxon>
    </lineage>
</organism>
<reference evidence="3" key="1">
    <citation type="submission" date="2018-08" db="EMBL/GenBank/DDBJ databases">
        <title>Thalassotalea euphylliae genome.</title>
        <authorList>
            <person name="Summers S."/>
            <person name="Rice S.A."/>
            <person name="Freckelton M.L."/>
            <person name="Nedved B.T."/>
            <person name="Hadfield M.G."/>
        </authorList>
    </citation>
    <scope>NUCLEOTIDE SEQUENCE [LARGE SCALE GENOMIC DNA]</scope>
    <source>
        <strain evidence="3">H3</strain>
    </source>
</reference>
<dbReference type="AlphaFoldDB" id="A0A3E0U0P5"/>
<dbReference type="Pfam" id="PF00248">
    <property type="entry name" value="Aldo_ket_red"/>
    <property type="match status" value="1"/>
</dbReference>
<dbReference type="InterPro" id="IPR023210">
    <property type="entry name" value="NADP_OxRdtase_dom"/>
</dbReference>
<dbReference type="PRINTS" id="PR00069">
    <property type="entry name" value="ALDKETRDTASE"/>
</dbReference>
<dbReference type="PANTHER" id="PTHR43312:SF1">
    <property type="entry name" value="NADP-DEPENDENT OXIDOREDUCTASE DOMAIN-CONTAINING PROTEIN"/>
    <property type="match status" value="1"/>
</dbReference>
<dbReference type="EMBL" id="QUOT01000001">
    <property type="protein sequence ID" value="REL30270.1"/>
    <property type="molecule type" value="Genomic_DNA"/>
</dbReference>
<evidence type="ECO:0000313" key="2">
    <source>
        <dbReference type="EMBL" id="REL30270.1"/>
    </source>
</evidence>
<dbReference type="Proteomes" id="UP000256899">
    <property type="component" value="Unassembled WGS sequence"/>
</dbReference>
<dbReference type="CDD" id="cd19097">
    <property type="entry name" value="AKR_unchar"/>
    <property type="match status" value="1"/>
</dbReference>
<sequence>MELALGTVQFGLDYGVSNQTGQVNHSTIELILSSAHSSGIETLDTASAYGNSEQALGRIAASQAFQIITKVPKLAPKATSLLPFVEQSLANLKRDKLDAVMFHHADDLIIHQHCDVLYKELEALKKQGVIKRIGVSLYHPEQWHQLKNNFKLDLLQVPVNALDQRFVSEKLINDYHAYGVKLHCRSAFLQGLLLMTSSKRPSYFQPFAIELNTFDQIASALNCSHLALCLACLHYFAQQTKALSDGDDNLLESIVVGCCSVEQLDEIIEANKLATSLLPKLSDSQLTKLASTRQALINPSLWQVVK</sequence>
<dbReference type="Gene3D" id="3.20.20.100">
    <property type="entry name" value="NADP-dependent oxidoreductase domain"/>
    <property type="match status" value="1"/>
</dbReference>
<evidence type="ECO:0000313" key="3">
    <source>
        <dbReference type="Proteomes" id="UP000256899"/>
    </source>
</evidence>